<evidence type="ECO:0000313" key="2">
    <source>
        <dbReference type="EMBL" id="MDQ0509815.1"/>
    </source>
</evidence>
<comment type="caution">
    <text evidence="2">The sequence shown here is derived from an EMBL/GenBank/DDBJ whole genome shotgun (WGS) entry which is preliminary data.</text>
</comment>
<dbReference type="InterPro" id="IPR027417">
    <property type="entry name" value="P-loop_NTPase"/>
</dbReference>
<accession>A0ABU0LM84</accession>
<dbReference type="Gene3D" id="3.40.50.300">
    <property type="entry name" value="P-loop containing nucleotide triphosphate hydrolases"/>
    <property type="match status" value="2"/>
</dbReference>
<evidence type="ECO:0000313" key="3">
    <source>
        <dbReference type="Proteomes" id="UP001235094"/>
    </source>
</evidence>
<name>A0ABU0LM84_9HYPH</name>
<gene>
    <name evidence="2" type="ORF">QOZ99_000696</name>
</gene>
<organism evidence="2 3">
    <name type="scientific">Ancylobacter amanitiformis</name>
    <dbReference type="NCBI Taxonomy" id="217069"/>
    <lineage>
        <taxon>Bacteria</taxon>
        <taxon>Pseudomonadati</taxon>
        <taxon>Pseudomonadota</taxon>
        <taxon>Alphaproteobacteria</taxon>
        <taxon>Hyphomicrobiales</taxon>
        <taxon>Xanthobacteraceae</taxon>
        <taxon>Ancylobacter</taxon>
    </lineage>
</organism>
<dbReference type="EMBL" id="JAUSVR010000002">
    <property type="protein sequence ID" value="MDQ0509815.1"/>
    <property type="molecule type" value="Genomic_DNA"/>
</dbReference>
<dbReference type="CDD" id="cd18809">
    <property type="entry name" value="SF1_C_RecD"/>
    <property type="match status" value="1"/>
</dbReference>
<dbReference type="SUPFAM" id="SSF52540">
    <property type="entry name" value="P-loop containing nucleoside triphosphate hydrolases"/>
    <property type="match status" value="2"/>
</dbReference>
<keyword evidence="3" id="KW-1185">Reference proteome</keyword>
<dbReference type="InterPro" id="IPR010285">
    <property type="entry name" value="DNA_helicase_pif1-like_DEAD"/>
</dbReference>
<dbReference type="RefSeq" id="WP_306888526.1">
    <property type="nucleotide sequence ID" value="NZ_JAUSVR010000002.1"/>
</dbReference>
<dbReference type="Gene3D" id="2.30.30.940">
    <property type="match status" value="1"/>
</dbReference>
<sequence length="444" mass="48263">MNTLPAATIRPSLPEEAFAAPLALVREGAPLIMVLGGAGTGKTTFLHALRRHGGGRQAFLAPTGVAALQLGGQTIHSFFGLPPRLVDPDQVKPRSPKRTLMKKLERLVIDEVSMVRADVLDAVDRCLRIARSDPAPFGGVQVVLVGDFLQLPPVVPTAEREILGHLGYEGPFAFDARVLREVEVARLPFTQVYRQTDEEFVAHLADLRMGRQMERAVAAINAASFREHRPGRVPVVLAPTNARVDAYNRRGLEGLAEAGRIFEGKSEGEFDLATDRLPVPETLVLKVGARVMAVRNDPEKQWVNGSVGTIIGLAPDRAFVRLDGAGVVEIERTSWERIRYDWDETTGQIAAKVVGTYSQLPLVPAWAVTVHKAQGLTLDDARIDFDSGTFAAGQAYVALSRARSLEGLSLARPLRTSDIRIDRRVAAFTTAFEAAGRIGATEPR</sequence>
<dbReference type="PANTHER" id="PTHR47642:SF5">
    <property type="entry name" value="ATP-DEPENDENT DNA HELICASE"/>
    <property type="match status" value="1"/>
</dbReference>
<evidence type="ECO:0000259" key="1">
    <source>
        <dbReference type="Pfam" id="PF05970"/>
    </source>
</evidence>
<feature type="domain" description="DNA helicase Pif1-like DEAD-box helicase" evidence="1">
    <location>
        <begin position="28"/>
        <end position="162"/>
    </location>
</feature>
<protein>
    <submittedName>
        <fullName evidence="2">ATP-dependent exoDNAse (Exonuclease V) alpha subunit</fullName>
    </submittedName>
</protein>
<dbReference type="InterPro" id="IPR051055">
    <property type="entry name" value="PIF1_helicase"/>
</dbReference>
<dbReference type="Pfam" id="PF05970">
    <property type="entry name" value="PIF1"/>
    <property type="match status" value="1"/>
</dbReference>
<proteinExistence type="predicted"/>
<dbReference type="Proteomes" id="UP001235094">
    <property type="component" value="Unassembled WGS sequence"/>
</dbReference>
<dbReference type="PANTHER" id="PTHR47642">
    <property type="entry name" value="ATP-DEPENDENT DNA HELICASE"/>
    <property type="match status" value="1"/>
</dbReference>
<reference evidence="2 3" key="1">
    <citation type="submission" date="2023-07" db="EMBL/GenBank/DDBJ databases">
        <title>Genomic Encyclopedia of Type Strains, Phase IV (KMG-IV): sequencing the most valuable type-strain genomes for metagenomic binning, comparative biology and taxonomic classification.</title>
        <authorList>
            <person name="Goeker M."/>
        </authorList>
    </citation>
    <scope>NUCLEOTIDE SEQUENCE [LARGE SCALE GENOMIC DNA]</scope>
    <source>
        <strain evidence="2 3">DSM 15561</strain>
    </source>
</reference>